<reference evidence="3 4" key="1">
    <citation type="submission" date="2011-09" db="EMBL/GenBank/DDBJ databases">
        <title>Complete sequence of chromosome of Thioflavicoccus mobilis 8321.</title>
        <authorList>
            <consortium name="US DOE Joint Genome Institute"/>
            <person name="Lucas S."/>
            <person name="Han J."/>
            <person name="Lapidus A."/>
            <person name="Cheng J.-F."/>
            <person name="Goodwin L."/>
            <person name="Pitluck S."/>
            <person name="Peters L."/>
            <person name="Ovchinnikova G."/>
            <person name="Lu M."/>
            <person name="Detter J.C."/>
            <person name="Han C."/>
            <person name="Tapia R."/>
            <person name="Land M."/>
            <person name="Hauser L."/>
            <person name="Kyrpides N."/>
            <person name="Ivanova N."/>
            <person name="Pagani I."/>
            <person name="Vogl K."/>
            <person name="Liu Z."/>
            <person name="Imhoff J."/>
            <person name="Thiel V."/>
            <person name="Frigaard N.-U."/>
            <person name="Bryant D."/>
            <person name="Woyke T."/>
        </authorList>
    </citation>
    <scope>NUCLEOTIDE SEQUENCE [LARGE SCALE GENOMIC DNA]</scope>
    <source>
        <strain evidence="3 4">8321</strain>
    </source>
</reference>
<organism evidence="3 4">
    <name type="scientific">Thioflavicoccus mobilis 8321</name>
    <dbReference type="NCBI Taxonomy" id="765912"/>
    <lineage>
        <taxon>Bacteria</taxon>
        <taxon>Pseudomonadati</taxon>
        <taxon>Pseudomonadota</taxon>
        <taxon>Gammaproteobacteria</taxon>
        <taxon>Chromatiales</taxon>
        <taxon>Chromatiaceae</taxon>
        <taxon>Thioflavicoccus</taxon>
    </lineage>
</organism>
<dbReference type="Proteomes" id="UP000010816">
    <property type="component" value="Chromosome"/>
</dbReference>
<evidence type="ECO:0000259" key="2">
    <source>
        <dbReference type="SMART" id="SM00014"/>
    </source>
</evidence>
<keyword evidence="1" id="KW-0812">Transmembrane</keyword>
<dbReference type="Pfam" id="PF01569">
    <property type="entry name" value="PAP2"/>
    <property type="match status" value="1"/>
</dbReference>
<evidence type="ECO:0000313" key="4">
    <source>
        <dbReference type="Proteomes" id="UP000010816"/>
    </source>
</evidence>
<proteinExistence type="predicted"/>
<accession>L0H2K8</accession>
<feature type="transmembrane region" description="Helical" evidence="1">
    <location>
        <begin position="88"/>
        <end position="107"/>
    </location>
</feature>
<dbReference type="InterPro" id="IPR036938">
    <property type="entry name" value="PAP2/HPO_sf"/>
</dbReference>
<dbReference type="AlphaFoldDB" id="L0H2K8"/>
<gene>
    <name evidence="3" type="ORF">Thimo_3636</name>
</gene>
<feature type="transmembrane region" description="Helical" evidence="1">
    <location>
        <begin position="220"/>
        <end position="242"/>
    </location>
</feature>
<keyword evidence="1" id="KW-1133">Transmembrane helix</keyword>
<dbReference type="SUPFAM" id="SSF48317">
    <property type="entry name" value="Acid phosphatase/Vanadium-dependent haloperoxidase"/>
    <property type="match status" value="1"/>
</dbReference>
<dbReference type="RefSeq" id="WP_015282417.1">
    <property type="nucleotide sequence ID" value="NC_019940.1"/>
</dbReference>
<feature type="transmembrane region" description="Helical" evidence="1">
    <location>
        <begin position="58"/>
        <end position="76"/>
    </location>
</feature>
<evidence type="ECO:0000313" key="3">
    <source>
        <dbReference type="EMBL" id="AGA92292.1"/>
    </source>
</evidence>
<dbReference type="EMBL" id="CP003051">
    <property type="protein sequence ID" value="AGA92292.1"/>
    <property type="molecule type" value="Genomic_DNA"/>
</dbReference>
<dbReference type="PATRIC" id="fig|765912.4.peg.3559"/>
<dbReference type="HOGENOM" id="CLU_070327_1_0_6"/>
<dbReference type="SMART" id="SM00014">
    <property type="entry name" value="acidPPc"/>
    <property type="match status" value="1"/>
</dbReference>
<protein>
    <submittedName>
        <fullName evidence="3">PAP2 (Acid phosphatase) superfamily protein</fullName>
    </submittedName>
</protein>
<dbReference type="STRING" id="765912.Thimo_3636"/>
<keyword evidence="4" id="KW-1185">Reference proteome</keyword>
<dbReference type="Gene3D" id="1.20.144.10">
    <property type="entry name" value="Phosphatidic acid phosphatase type 2/haloperoxidase"/>
    <property type="match status" value="1"/>
</dbReference>
<feature type="transmembrane region" description="Helical" evidence="1">
    <location>
        <begin position="32"/>
        <end position="52"/>
    </location>
</feature>
<feature type="transmembrane region" description="Helical" evidence="1">
    <location>
        <begin position="196"/>
        <end position="214"/>
    </location>
</feature>
<name>L0H2K8_9GAMM</name>
<feature type="transmembrane region" description="Helical" evidence="1">
    <location>
        <begin position="119"/>
        <end position="138"/>
    </location>
</feature>
<feature type="domain" description="Phosphatidic acid phosphatase type 2/haloperoxidase" evidence="2">
    <location>
        <begin position="119"/>
        <end position="239"/>
    </location>
</feature>
<dbReference type="KEGG" id="tmb:Thimo_3636"/>
<keyword evidence="1" id="KW-0472">Membrane</keyword>
<dbReference type="eggNOG" id="COG3907">
    <property type="taxonomic scope" value="Bacteria"/>
</dbReference>
<dbReference type="InterPro" id="IPR000326">
    <property type="entry name" value="PAP2/HPO"/>
</dbReference>
<sequence length="270" mass="28742">MSDQLLRLARAVSAFCEQDAVAGHLRGMNQRLLAVPVGLWIAFFVCALIFIGFPDIDLAVSGLFYMPGVGFTVRGDPLERLLYHSVEWLTLGGGLALIGTWGYSRFVGPVPWSLGGRELGLALLILALGPGLIVNGLLKEHWGRARPADIIQFGGDRAFSPAFVPTGQGGGSFSSGHVAAASFWTSVALLAKRRRGLWLGAALGYALLIGLARIAAGGHFLSDVVTSFFIVLILTVILRNLLYRTAPSRIVPSRRGEVPSTGPGRAPIVV</sequence>
<evidence type="ECO:0000256" key="1">
    <source>
        <dbReference type="SAM" id="Phobius"/>
    </source>
</evidence>